<dbReference type="PANTHER" id="PTHR44591">
    <property type="entry name" value="STRESS RESPONSE REGULATOR PROTEIN 1"/>
    <property type="match status" value="1"/>
</dbReference>
<dbReference type="EMBL" id="JAHEPS010000011">
    <property type="protein sequence ID" value="MBT1446369.1"/>
    <property type="molecule type" value="Genomic_DNA"/>
</dbReference>
<protein>
    <submittedName>
        <fullName evidence="4">Response regulator</fullName>
    </submittedName>
</protein>
<accession>A0ABS5V7F6</accession>
<dbReference type="SUPFAM" id="SSF52172">
    <property type="entry name" value="CheY-like"/>
    <property type="match status" value="1"/>
</dbReference>
<gene>
    <name evidence="4" type="ORF">KJI95_17890</name>
</gene>
<evidence type="ECO:0000256" key="2">
    <source>
        <dbReference type="PROSITE-ProRule" id="PRU00169"/>
    </source>
</evidence>
<dbReference type="Gene3D" id="3.40.50.2300">
    <property type="match status" value="1"/>
</dbReference>
<organism evidence="4 5">
    <name type="scientific">Shewanella jiangmenensis</name>
    <dbReference type="NCBI Taxonomy" id="2837387"/>
    <lineage>
        <taxon>Bacteria</taxon>
        <taxon>Pseudomonadati</taxon>
        <taxon>Pseudomonadota</taxon>
        <taxon>Gammaproteobacteria</taxon>
        <taxon>Alteromonadales</taxon>
        <taxon>Shewanellaceae</taxon>
        <taxon>Shewanella</taxon>
    </lineage>
</organism>
<keyword evidence="5" id="KW-1185">Reference proteome</keyword>
<dbReference type="RefSeq" id="WP_214508571.1">
    <property type="nucleotide sequence ID" value="NZ_JAHEPS010000011.1"/>
</dbReference>
<dbReference type="PANTHER" id="PTHR44591:SF23">
    <property type="entry name" value="CHEY SUBFAMILY"/>
    <property type="match status" value="1"/>
</dbReference>
<keyword evidence="1 2" id="KW-0597">Phosphoprotein</keyword>
<evidence type="ECO:0000313" key="4">
    <source>
        <dbReference type="EMBL" id="MBT1446369.1"/>
    </source>
</evidence>
<sequence length="122" mass="13037">MEKAKILVIDDDPVSISVLLSILGDQYEVTSANAGSVALELLSVLRPHLILLDITMPDVNGYQVLSALKSDAATASIPILVISSLTEPSDREFALKLGADDYLTKPIAPSTVFEMTCKYLGS</sequence>
<dbReference type="Proteomes" id="UP001195903">
    <property type="component" value="Unassembled WGS sequence"/>
</dbReference>
<evidence type="ECO:0000259" key="3">
    <source>
        <dbReference type="PROSITE" id="PS50110"/>
    </source>
</evidence>
<reference evidence="4 5" key="1">
    <citation type="submission" date="2021-05" db="EMBL/GenBank/DDBJ databases">
        <title>Shewanella sp. JM162201.</title>
        <authorList>
            <person name="Xu S."/>
            <person name="Li A."/>
        </authorList>
    </citation>
    <scope>NUCLEOTIDE SEQUENCE [LARGE SCALE GENOMIC DNA]</scope>
    <source>
        <strain evidence="4 5">JM162201</strain>
    </source>
</reference>
<evidence type="ECO:0000256" key="1">
    <source>
        <dbReference type="ARBA" id="ARBA00022553"/>
    </source>
</evidence>
<evidence type="ECO:0000313" key="5">
    <source>
        <dbReference type="Proteomes" id="UP001195903"/>
    </source>
</evidence>
<feature type="modified residue" description="4-aspartylphosphate" evidence="2">
    <location>
        <position position="53"/>
    </location>
</feature>
<dbReference type="Pfam" id="PF00072">
    <property type="entry name" value="Response_reg"/>
    <property type="match status" value="1"/>
</dbReference>
<dbReference type="InterPro" id="IPR050595">
    <property type="entry name" value="Bact_response_regulator"/>
</dbReference>
<feature type="domain" description="Response regulatory" evidence="3">
    <location>
        <begin position="5"/>
        <end position="120"/>
    </location>
</feature>
<proteinExistence type="predicted"/>
<dbReference type="PROSITE" id="PS50110">
    <property type="entry name" value="RESPONSE_REGULATORY"/>
    <property type="match status" value="1"/>
</dbReference>
<dbReference type="SMART" id="SM00448">
    <property type="entry name" value="REC"/>
    <property type="match status" value="1"/>
</dbReference>
<dbReference type="InterPro" id="IPR001789">
    <property type="entry name" value="Sig_transdc_resp-reg_receiver"/>
</dbReference>
<dbReference type="InterPro" id="IPR011006">
    <property type="entry name" value="CheY-like_superfamily"/>
</dbReference>
<comment type="caution">
    <text evidence="4">The sequence shown here is derived from an EMBL/GenBank/DDBJ whole genome shotgun (WGS) entry which is preliminary data.</text>
</comment>
<name>A0ABS5V7F6_9GAMM</name>